<accession>A0A9X3MUJ5</accession>
<dbReference type="GO" id="GO:0016798">
    <property type="term" value="F:hydrolase activity, acting on glycosyl bonds"/>
    <property type="evidence" value="ECO:0007669"/>
    <property type="project" value="UniProtKB-KW"/>
</dbReference>
<gene>
    <name evidence="7" type="ORF">OM076_14775</name>
</gene>
<dbReference type="InterPro" id="IPR046540">
    <property type="entry name" value="DMFA2_C"/>
</dbReference>
<dbReference type="Pfam" id="PF17957">
    <property type="entry name" value="Big_7"/>
    <property type="match status" value="1"/>
</dbReference>
<dbReference type="Pfam" id="PF20254">
    <property type="entry name" value="DMFA2_C"/>
    <property type="match status" value="1"/>
</dbReference>
<dbReference type="SUPFAM" id="SSF81296">
    <property type="entry name" value="E set domains"/>
    <property type="match status" value="1"/>
</dbReference>
<keyword evidence="3" id="KW-1015">Disulfide bond</keyword>
<dbReference type="SMART" id="SM00560">
    <property type="entry name" value="LamGL"/>
    <property type="match status" value="1"/>
</dbReference>
<dbReference type="PROSITE" id="PS50853">
    <property type="entry name" value="FN3"/>
    <property type="match status" value="2"/>
</dbReference>
<dbReference type="PANTHER" id="PTHR13817:SF73">
    <property type="entry name" value="FIBRONECTIN TYPE-III DOMAIN-CONTAINING PROTEIN"/>
    <property type="match status" value="1"/>
</dbReference>
<organism evidence="7 8">
    <name type="scientific">Solirubrobacter ginsenosidimutans</name>
    <dbReference type="NCBI Taxonomy" id="490573"/>
    <lineage>
        <taxon>Bacteria</taxon>
        <taxon>Bacillati</taxon>
        <taxon>Actinomycetota</taxon>
        <taxon>Thermoleophilia</taxon>
        <taxon>Solirubrobacterales</taxon>
        <taxon>Solirubrobacteraceae</taxon>
        <taxon>Solirubrobacter</taxon>
    </lineage>
</organism>
<dbReference type="InterPro" id="IPR006558">
    <property type="entry name" value="LamG-like"/>
</dbReference>
<evidence type="ECO:0000256" key="4">
    <source>
        <dbReference type="ARBA" id="ARBA00023295"/>
    </source>
</evidence>
<keyword evidence="1" id="KW-0732">Signal</keyword>
<evidence type="ECO:0000256" key="2">
    <source>
        <dbReference type="ARBA" id="ARBA00022737"/>
    </source>
</evidence>
<feature type="domain" description="Fibronectin type-III" evidence="6">
    <location>
        <begin position="782"/>
        <end position="876"/>
    </location>
</feature>
<dbReference type="EMBL" id="JAPDOD010000012">
    <property type="protein sequence ID" value="MDA0161538.1"/>
    <property type="molecule type" value="Genomic_DNA"/>
</dbReference>
<evidence type="ECO:0000256" key="5">
    <source>
        <dbReference type="SAM" id="MobiDB-lite"/>
    </source>
</evidence>
<dbReference type="Gene3D" id="2.60.40.10">
    <property type="entry name" value="Immunoglobulins"/>
    <property type="match status" value="4"/>
</dbReference>
<dbReference type="SUPFAM" id="SSF49265">
    <property type="entry name" value="Fibronectin type III"/>
    <property type="match status" value="1"/>
</dbReference>
<feature type="domain" description="Fibronectin type-III" evidence="6">
    <location>
        <begin position="879"/>
        <end position="974"/>
    </location>
</feature>
<dbReference type="SMART" id="SM00060">
    <property type="entry name" value="FN3"/>
    <property type="match status" value="2"/>
</dbReference>
<keyword evidence="2" id="KW-0677">Repeat</keyword>
<dbReference type="Gene3D" id="2.60.120.200">
    <property type="match status" value="1"/>
</dbReference>
<dbReference type="InterPro" id="IPR013320">
    <property type="entry name" value="ConA-like_dom_sf"/>
</dbReference>
<name>A0A9X3MUJ5_9ACTN</name>
<dbReference type="InterPro" id="IPR003961">
    <property type="entry name" value="FN3_dom"/>
</dbReference>
<feature type="region of interest" description="Disordered" evidence="5">
    <location>
        <begin position="321"/>
        <end position="341"/>
    </location>
</feature>
<keyword evidence="4" id="KW-0326">Glycosidase</keyword>
<dbReference type="InterPro" id="IPR025141">
    <property type="entry name" value="DUF4082"/>
</dbReference>
<dbReference type="Pfam" id="PF00041">
    <property type="entry name" value="fn3"/>
    <property type="match status" value="2"/>
</dbReference>
<sequence>MSVAACENPVACENAKPGSAPSTWQVDGAGSSTIQGYATTMSVNKGETIRFRVKTPSTSYHIDIFRLGYYGGNGARLQAGGIRPTATLPQTQPACITTAATGLIDCGNWALSASWAVPADAVSGVYIALLKRDDASGASQIPFVVRDDASNSQMLLRTSDSTWQAYNSYGGNSLYACTVSCPPGNPKTYKAAFSVSYNRPFDGTLPQDGGRSYLFYAEYQFIRFVERNGFDVSYTSQADVASNPARLLDHRLIISSGHDEYWSGPERNNVEAARDAGVNLAFFSGNEVFWKTRWSTSALDGGANRTLTSYKDTHFDAPTDPVAWTGTWRDPRYTPPADGGRPENALTGQLFIINSGSSDIKVPAAYKNFRLWRNTAVANLTAGQTRTLAPGANTLGYEWDVDTDNGFRPKGAIQLSSTTVSGVESFTDYGSSTQLNTTQTHHLMLYRAASGALVFGAGTVQWAWGLDTTNAWNANGAPAAATPDPVMQQATVNLFTDMGVPATTLMSGLIAVTASTDTTAPTSTITSPAPGATIADGTAVTITGTASDSGGTVAGVEVSTNGGATWHPATGTTSWSYSWVAHGAPTTTILTRSSDDSANLETPSAGVTVTIGCPCTMLGSTVPTIVDENDPNGVSVGVRFKADLDGTITGVRFYKAAANTGTHVGQLWTSGGTLLASGTFGSETSSGWQVLSFATPVAVTAGTTYVASYHAPRGHYSVTLDDFYMPSPVGGNVLDSAPLRPLGANGGTLNGVYTYSGTPGFPVSNGSGENYSVDVLFVPKLPPGPVSLVTATAGPGQATVNFLAPASGGSPSRYTVTPYVGTTAQTPVVVDGTPPPTSILVGNLDPGISYTFKVTASNGSGSSPASAASNAITPNAPTVPGAPTGLVAGVANASATVRWTAPADGGRTITRYTITPYLAGVAKPSTTVTGSPAPTSAVVPDLLNGSSYTFKVTATNAVGDGPESAASNAVTPNPAPRFIQQVSGRNPSGSTLALTPPSAITAGDRLVVLAGVWSSGNAKISGVTDAAGNTYTKLTSIVASEATELSVWTAPITAGGGTRPAITVTATGGADIGAAALQYSGLSSAAGLGSVDALKTATGTSVAADYVTSGPTPTLTGDNELAVGFYVDSGFGRALGADPQFTQRVNVSPTSDMEFLVEDTTVGRFDVPAARVMTGPSIPWSMATVVFKSGVPAPPALGVSPTSVSFAGTVGATSPAAKTLSITNPGGGTLSWSASESASWLGLSPSSGTNAGTITLTPDVTGLAAGTYTTDVTVTAPGATGAPATIPVTFTVTAPVPPALSVAPTSLAFSATAGGAAPAAKTLAVSNTGGGTLSWTTSDDASWLTVTPGSGSGAGTVTVTPSITGLDPGAYTATVTVAASGATGSPASIPVTLTVAAPTPPALAVTPTTLAFSATVGQASPAAKTVAVSNTGSGALDVSAADDAAWLTVTPATATAPATLTVTPNSTGLAVGTYSATVTVTATTAGATGSPKTIGVTLTVAAAPTSLVGAWGFDEASGATAQDASGRGNVGTIDGATRSPSGKFGGALSFDGVNDLVTVADANSLDLTTGMTMEAWIRPTAIGGLWRSVMIKEQPSNLIYALYADDSGGKPAAHIFTTADKGSSGAAATVANAWTHLAATYDGANVRIYVNGVLSSTKAITGAIKVSTGALRIGGNSIWGEWFTGLIDEVRLYNRALTVAELQADMAAPINPA</sequence>
<dbReference type="Proteomes" id="UP001149140">
    <property type="component" value="Unassembled WGS sequence"/>
</dbReference>
<dbReference type="InterPro" id="IPR013783">
    <property type="entry name" value="Ig-like_fold"/>
</dbReference>
<comment type="caution">
    <text evidence="7">The sequence shown here is derived from an EMBL/GenBank/DDBJ whole genome shotgun (WGS) entry which is preliminary data.</text>
</comment>
<evidence type="ECO:0000313" key="8">
    <source>
        <dbReference type="Proteomes" id="UP001149140"/>
    </source>
</evidence>
<evidence type="ECO:0000256" key="1">
    <source>
        <dbReference type="ARBA" id="ARBA00022729"/>
    </source>
</evidence>
<dbReference type="InterPro" id="IPR050964">
    <property type="entry name" value="Striated_Muscle_Regulatory"/>
</dbReference>
<dbReference type="GO" id="GO:0005975">
    <property type="term" value="P:carbohydrate metabolic process"/>
    <property type="evidence" value="ECO:0007669"/>
    <property type="project" value="UniProtKB-ARBA"/>
</dbReference>
<dbReference type="CDD" id="cd00063">
    <property type="entry name" value="FN3"/>
    <property type="match status" value="2"/>
</dbReference>
<keyword evidence="4" id="KW-0378">Hydrolase</keyword>
<protein>
    <submittedName>
        <fullName evidence="7">DUF4082 domain-containing protein</fullName>
    </submittedName>
</protein>
<proteinExistence type="predicted"/>
<dbReference type="InterPro" id="IPR014756">
    <property type="entry name" value="Ig_E-set"/>
</dbReference>
<dbReference type="InterPro" id="IPR036116">
    <property type="entry name" value="FN3_sf"/>
</dbReference>
<dbReference type="SUPFAM" id="SSF49899">
    <property type="entry name" value="Concanavalin A-like lectins/glucanases"/>
    <property type="match status" value="1"/>
</dbReference>
<dbReference type="Pfam" id="PF13385">
    <property type="entry name" value="Laminin_G_3"/>
    <property type="match status" value="1"/>
</dbReference>
<evidence type="ECO:0000256" key="3">
    <source>
        <dbReference type="ARBA" id="ARBA00023157"/>
    </source>
</evidence>
<dbReference type="InterPro" id="IPR024361">
    <property type="entry name" value="BACON"/>
</dbReference>
<dbReference type="Gene3D" id="2.60.40.650">
    <property type="match status" value="1"/>
</dbReference>
<reference evidence="7" key="1">
    <citation type="submission" date="2022-10" db="EMBL/GenBank/DDBJ databases">
        <title>The WGS of Solirubrobacter ginsenosidimutans DSM 21036.</title>
        <authorList>
            <person name="Jiang Z."/>
        </authorList>
    </citation>
    <scope>NUCLEOTIDE SEQUENCE</scope>
    <source>
        <strain evidence="7">DSM 21036</strain>
    </source>
</reference>
<keyword evidence="8" id="KW-1185">Reference proteome</keyword>
<dbReference type="Pfam" id="PF13313">
    <property type="entry name" value="DUF4082"/>
    <property type="match status" value="1"/>
</dbReference>
<dbReference type="Pfam" id="PF19190">
    <property type="entry name" value="BACON_2"/>
    <property type="match status" value="3"/>
</dbReference>
<dbReference type="PANTHER" id="PTHR13817">
    <property type="entry name" value="TITIN"/>
    <property type="match status" value="1"/>
</dbReference>
<evidence type="ECO:0000313" key="7">
    <source>
        <dbReference type="EMBL" id="MDA0161538.1"/>
    </source>
</evidence>
<evidence type="ECO:0000259" key="6">
    <source>
        <dbReference type="PROSITE" id="PS50853"/>
    </source>
</evidence>